<reference evidence="1" key="1">
    <citation type="submission" date="2021-01" db="UniProtKB">
        <authorList>
            <consortium name="EnsemblPlants"/>
        </authorList>
    </citation>
    <scope>IDENTIFICATION</scope>
</reference>
<sequence>MIIIHEYTLSIVDHVGFRNYSFSLQPLFKCPSRNTIRSDVFKVYDNEKCKIMGVFSKLNSRVAMTTDMWTASNQKRGFMAITGHYIDSEWNLRSNLLRFMYVPHPHIASVLTSTLIDFLLDWNIDGKL</sequence>
<name>A0A7N0TFP9_KALFE</name>
<protein>
    <recommendedName>
        <fullName evidence="3">Transposase</fullName>
    </recommendedName>
</protein>
<dbReference type="Gramene" id="Kaladp0036s0165.1.v1.1">
    <property type="protein sequence ID" value="Kaladp0036s0165.1.v1.1"/>
    <property type="gene ID" value="Kaladp0036s0165.v1.1"/>
</dbReference>
<evidence type="ECO:0000313" key="2">
    <source>
        <dbReference type="Proteomes" id="UP000594263"/>
    </source>
</evidence>
<dbReference type="Proteomes" id="UP000594263">
    <property type="component" value="Unplaced"/>
</dbReference>
<dbReference type="OMA" id="PSHRTIT"/>
<dbReference type="InterPro" id="IPR052035">
    <property type="entry name" value="ZnF_BED_domain_contain"/>
</dbReference>
<accession>A0A7N0TFP9</accession>
<proteinExistence type="predicted"/>
<evidence type="ECO:0008006" key="3">
    <source>
        <dbReference type="Google" id="ProtNLM"/>
    </source>
</evidence>
<evidence type="ECO:0000313" key="1">
    <source>
        <dbReference type="EnsemblPlants" id="Kaladp0036s0165.1.v1.1"/>
    </source>
</evidence>
<organism evidence="1 2">
    <name type="scientific">Kalanchoe fedtschenkoi</name>
    <name type="common">Lavender scallops</name>
    <name type="synonym">South American air plant</name>
    <dbReference type="NCBI Taxonomy" id="63787"/>
    <lineage>
        <taxon>Eukaryota</taxon>
        <taxon>Viridiplantae</taxon>
        <taxon>Streptophyta</taxon>
        <taxon>Embryophyta</taxon>
        <taxon>Tracheophyta</taxon>
        <taxon>Spermatophyta</taxon>
        <taxon>Magnoliopsida</taxon>
        <taxon>eudicotyledons</taxon>
        <taxon>Gunneridae</taxon>
        <taxon>Pentapetalae</taxon>
        <taxon>Saxifragales</taxon>
        <taxon>Crassulaceae</taxon>
        <taxon>Kalanchoe</taxon>
    </lineage>
</organism>
<dbReference type="InterPro" id="IPR012337">
    <property type="entry name" value="RNaseH-like_sf"/>
</dbReference>
<dbReference type="EnsemblPlants" id="Kaladp0036s0165.1.v1.1">
    <property type="protein sequence ID" value="Kaladp0036s0165.1.v1.1"/>
    <property type="gene ID" value="Kaladp0036s0165.v1.1"/>
</dbReference>
<dbReference type="SUPFAM" id="SSF53098">
    <property type="entry name" value="Ribonuclease H-like"/>
    <property type="match status" value="1"/>
</dbReference>
<dbReference type="PANTHER" id="PTHR46481:SF11">
    <property type="entry name" value="ZINC FINGER BED DOMAIN-CONTAINING PROTEIN RICESLEEPER 2-LIKE"/>
    <property type="match status" value="1"/>
</dbReference>
<dbReference type="AlphaFoldDB" id="A0A7N0TFP9"/>
<keyword evidence="2" id="KW-1185">Reference proteome</keyword>
<dbReference type="PANTHER" id="PTHR46481">
    <property type="entry name" value="ZINC FINGER BED DOMAIN-CONTAINING PROTEIN 4"/>
    <property type="match status" value="1"/>
</dbReference>